<evidence type="ECO:0000256" key="2">
    <source>
        <dbReference type="SAM" id="MobiDB-lite"/>
    </source>
</evidence>
<accession>A0A0H5RBK2</accession>
<dbReference type="Gene3D" id="1.25.40.10">
    <property type="entry name" value="Tetratricopeptide repeat domain"/>
    <property type="match status" value="1"/>
</dbReference>
<dbReference type="PANTHER" id="PTHR47936:SF1">
    <property type="entry name" value="PENTATRICOPEPTIDE REPEAT-CONTAINING PROTEIN GUN1, CHLOROPLASTIC"/>
    <property type="match status" value="1"/>
</dbReference>
<reference evidence="3" key="1">
    <citation type="submission" date="2015-04" db="EMBL/GenBank/DDBJ databases">
        <title>The genome sequence of the plant pathogenic Rhizarian Plasmodiophora brassicae reveals insights in its biotrophic life cycle and the origin of chitin synthesis.</title>
        <authorList>
            <person name="Schwelm A."/>
            <person name="Fogelqvist J."/>
            <person name="Knaust A."/>
            <person name="Julke S."/>
            <person name="Lilja T."/>
            <person name="Dhandapani V."/>
            <person name="Bonilla-Rosso G."/>
            <person name="Karlsson M."/>
            <person name="Shevchenko A."/>
            <person name="Choi S.R."/>
            <person name="Kim H.G."/>
            <person name="Park J.Y."/>
            <person name="Lim Y.P."/>
            <person name="Ludwig-Muller J."/>
            <person name="Dixelius C."/>
        </authorList>
    </citation>
    <scope>NUCLEOTIDE SEQUENCE</scope>
    <source>
        <tissue evidence="3">Potato root galls</tissue>
    </source>
</reference>
<dbReference type="EMBL" id="HACM01010961">
    <property type="protein sequence ID" value="CRZ11403.1"/>
    <property type="molecule type" value="Transcribed_RNA"/>
</dbReference>
<keyword evidence="1" id="KW-0677">Repeat</keyword>
<feature type="region of interest" description="Disordered" evidence="2">
    <location>
        <begin position="120"/>
        <end position="151"/>
    </location>
</feature>
<dbReference type="PANTHER" id="PTHR47936">
    <property type="entry name" value="PPR_LONG DOMAIN-CONTAINING PROTEIN"/>
    <property type="match status" value="1"/>
</dbReference>
<evidence type="ECO:0008006" key="4">
    <source>
        <dbReference type="Google" id="ProtNLM"/>
    </source>
</evidence>
<sequence>MVEATPPQARTNVKLRRSSNKFDSKMSVPTRLYRAILRACRRFDDAIPPKFIEPLLDTPAIVNAVGLQFFLSDESAEEVARNKFRSYPEMGLRASIDQGFSCLRALQQADNELHESVLAVDEDDDADDDQSDDSDSEHVDSGSAPDEENRGVRLLTVLKDSTPHFDHEPITLQDILYGSFSDTPSPSTNPSSSRPFEWDLQPSNDSYAYQLQMDLVKNLEQDDALGVQELVAELLKLDFRLIPRNAYAAIIDSCCSTLNTSLIFSLFQTFRNEGITISSLDLYPIFEHAAAYDDPSTAFAALNETRWSRRSSSPIATNSPVDDPFDYKSIHAVMWICGNCCSTDVVKGFLDVMVSKGALPTETTGLILMRSLCGNPVPQIDAALDLLRDLEARWNIKPTTQVFNMILFSYYNSNEYDFEDGLHILRLMESSNIVPNAETFQALLLCAGKFKRTDSQFSDQFESMLEMAKSAGFNINGLIKDIEIKLTPRWRA</sequence>
<protein>
    <recommendedName>
        <fullName evidence="4">Pentacotripeptide-repeat region of PRORP domain-containing protein</fullName>
    </recommendedName>
</protein>
<proteinExistence type="predicted"/>
<dbReference type="InterPro" id="IPR011990">
    <property type="entry name" value="TPR-like_helical_dom_sf"/>
</dbReference>
<organism evidence="3">
    <name type="scientific">Spongospora subterranea</name>
    <dbReference type="NCBI Taxonomy" id="70186"/>
    <lineage>
        <taxon>Eukaryota</taxon>
        <taxon>Sar</taxon>
        <taxon>Rhizaria</taxon>
        <taxon>Endomyxa</taxon>
        <taxon>Phytomyxea</taxon>
        <taxon>Plasmodiophorida</taxon>
        <taxon>Plasmodiophoridae</taxon>
        <taxon>Spongospora</taxon>
    </lineage>
</organism>
<name>A0A0H5RBK2_9EUKA</name>
<evidence type="ECO:0000256" key="1">
    <source>
        <dbReference type="ARBA" id="ARBA00022737"/>
    </source>
</evidence>
<feature type="compositionally biased region" description="Acidic residues" evidence="2">
    <location>
        <begin position="120"/>
        <end position="135"/>
    </location>
</feature>
<dbReference type="AlphaFoldDB" id="A0A0H5RBK2"/>
<evidence type="ECO:0000313" key="3">
    <source>
        <dbReference type="EMBL" id="CRZ11403.1"/>
    </source>
</evidence>